<dbReference type="EMBL" id="RQXU01000037">
    <property type="protein sequence ID" value="RRH80584.1"/>
    <property type="molecule type" value="Genomic_DNA"/>
</dbReference>
<accession>A0A3P3E2R9</accession>
<evidence type="ECO:0000256" key="3">
    <source>
        <dbReference type="ARBA" id="ARBA00023163"/>
    </source>
</evidence>
<dbReference type="PROSITE" id="PS50977">
    <property type="entry name" value="HTH_TETR_2"/>
    <property type="match status" value="1"/>
</dbReference>
<dbReference type="PANTHER" id="PTHR47506:SF1">
    <property type="entry name" value="HTH-TYPE TRANSCRIPTIONAL REGULATOR YJDC"/>
    <property type="match status" value="1"/>
</dbReference>
<dbReference type="InterPro" id="IPR036271">
    <property type="entry name" value="Tet_transcr_reg_TetR-rel_C_sf"/>
</dbReference>
<evidence type="ECO:0000259" key="5">
    <source>
        <dbReference type="PROSITE" id="PS50977"/>
    </source>
</evidence>
<feature type="DNA-binding region" description="H-T-H motif" evidence="4">
    <location>
        <begin position="24"/>
        <end position="43"/>
    </location>
</feature>
<dbReference type="SUPFAM" id="SSF48498">
    <property type="entry name" value="Tetracyclin repressor-like, C-terminal domain"/>
    <property type="match status" value="1"/>
</dbReference>
<dbReference type="InterPro" id="IPR001647">
    <property type="entry name" value="HTH_TetR"/>
</dbReference>
<dbReference type="Gene3D" id="1.10.357.10">
    <property type="entry name" value="Tetracycline Repressor, domain 2"/>
    <property type="match status" value="1"/>
</dbReference>
<organism evidence="6 9">
    <name type="scientific">Variovorax beijingensis</name>
    <dbReference type="NCBI Taxonomy" id="2496117"/>
    <lineage>
        <taxon>Bacteria</taxon>
        <taxon>Pseudomonadati</taxon>
        <taxon>Pseudomonadota</taxon>
        <taxon>Betaproteobacteria</taxon>
        <taxon>Burkholderiales</taxon>
        <taxon>Comamonadaceae</taxon>
        <taxon>Variovorax</taxon>
    </lineage>
</organism>
<evidence type="ECO:0000256" key="4">
    <source>
        <dbReference type="PROSITE-ProRule" id="PRU00335"/>
    </source>
</evidence>
<keyword evidence="8" id="KW-1185">Reference proteome</keyword>
<dbReference type="Proteomes" id="UP000271137">
    <property type="component" value="Unassembled WGS sequence"/>
</dbReference>
<dbReference type="EMBL" id="RXFQ01000018">
    <property type="protein sequence ID" value="RSZ30832.1"/>
    <property type="molecule type" value="Genomic_DNA"/>
</dbReference>
<reference evidence="7 8" key="2">
    <citation type="submission" date="2018-12" db="EMBL/GenBank/DDBJ databases">
        <title>The genome sequences of strain 502.</title>
        <authorList>
            <person name="Gao J."/>
            <person name="Sun J."/>
        </authorList>
    </citation>
    <scope>NUCLEOTIDE SEQUENCE [LARGE SCALE GENOMIC DNA]</scope>
    <source>
        <strain evidence="7 8">502</strain>
    </source>
</reference>
<dbReference type="Proteomes" id="UP000271590">
    <property type="component" value="Unassembled WGS sequence"/>
</dbReference>
<protein>
    <submittedName>
        <fullName evidence="6">TetR/AcrR family transcriptional regulator</fullName>
    </submittedName>
</protein>
<comment type="caution">
    <text evidence="6">The sequence shown here is derived from an EMBL/GenBank/DDBJ whole genome shotgun (WGS) entry which is preliminary data.</text>
</comment>
<evidence type="ECO:0000313" key="8">
    <source>
        <dbReference type="Proteomes" id="UP000271137"/>
    </source>
</evidence>
<sequence>MPTRDSIVQAADALFYERGFEHTSFADIADAVKISRGNFYYHFKTKDEILTAVVAERMERTRGMLTQWESEGDSPQERIRLFITLLIRNQAKIMRHGCPVGTLCTELAKLGHPGQGEANAILDLFRVWLRGQFRQMGRGKEADALALHLLARSQGAAVLAQSLRDKKFVQQEVALMSAWVESCVPVKTTASGRSR</sequence>
<feature type="domain" description="HTH tetR-type" evidence="5">
    <location>
        <begin position="1"/>
        <end position="61"/>
    </location>
</feature>
<keyword evidence="2 4" id="KW-0238">DNA-binding</keyword>
<evidence type="ECO:0000256" key="1">
    <source>
        <dbReference type="ARBA" id="ARBA00023015"/>
    </source>
</evidence>
<dbReference type="AlphaFoldDB" id="A0A3P3E2R9"/>
<proteinExistence type="predicted"/>
<dbReference type="PRINTS" id="PR00455">
    <property type="entry name" value="HTHTETR"/>
</dbReference>
<name>A0A3P3E2R9_9BURK</name>
<dbReference type="InterPro" id="IPR009057">
    <property type="entry name" value="Homeodomain-like_sf"/>
</dbReference>
<evidence type="ECO:0000313" key="9">
    <source>
        <dbReference type="Proteomes" id="UP000271590"/>
    </source>
</evidence>
<dbReference type="GO" id="GO:0003677">
    <property type="term" value="F:DNA binding"/>
    <property type="evidence" value="ECO:0007669"/>
    <property type="project" value="UniProtKB-UniRule"/>
</dbReference>
<evidence type="ECO:0000313" key="6">
    <source>
        <dbReference type="EMBL" id="RRH80584.1"/>
    </source>
</evidence>
<dbReference type="RefSeq" id="WP_124961992.1">
    <property type="nucleotide sequence ID" value="NZ_CBFHCE010000270.1"/>
</dbReference>
<dbReference type="SUPFAM" id="SSF46689">
    <property type="entry name" value="Homeodomain-like"/>
    <property type="match status" value="1"/>
</dbReference>
<keyword evidence="3" id="KW-0804">Transcription</keyword>
<evidence type="ECO:0000256" key="2">
    <source>
        <dbReference type="ARBA" id="ARBA00023125"/>
    </source>
</evidence>
<keyword evidence="1" id="KW-0805">Transcription regulation</keyword>
<reference evidence="6 9" key="1">
    <citation type="submission" date="2018-11" db="EMBL/GenBank/DDBJ databases">
        <title>The genome of Variovorax sp T529.</title>
        <authorList>
            <person name="Gao J."/>
        </authorList>
    </citation>
    <scope>NUCLEOTIDE SEQUENCE [LARGE SCALE GENOMIC DNA]</scope>
    <source>
        <strain evidence="6 9">T529</strain>
    </source>
</reference>
<evidence type="ECO:0000313" key="7">
    <source>
        <dbReference type="EMBL" id="RSZ30832.1"/>
    </source>
</evidence>
<dbReference type="PANTHER" id="PTHR47506">
    <property type="entry name" value="TRANSCRIPTIONAL REGULATORY PROTEIN"/>
    <property type="match status" value="1"/>
</dbReference>
<gene>
    <name evidence="6" type="ORF">EH244_30295</name>
    <name evidence="7" type="ORF">EJO66_25730</name>
</gene>
<dbReference type="Pfam" id="PF00440">
    <property type="entry name" value="TetR_N"/>
    <property type="match status" value="1"/>
</dbReference>